<dbReference type="PANTHER" id="PTHR35807">
    <property type="entry name" value="TRANSCRIPTIONAL REGULATOR REDD-RELATED"/>
    <property type="match status" value="1"/>
</dbReference>
<dbReference type="PROSITE" id="PS51755">
    <property type="entry name" value="OMPR_PHOB"/>
    <property type="match status" value="1"/>
</dbReference>
<comment type="caution">
    <text evidence="7">The sequence shown here is derived from an EMBL/GenBank/DDBJ whole genome shotgun (WGS) entry which is preliminary data.</text>
</comment>
<dbReference type="RefSeq" id="WP_380729402.1">
    <property type="nucleotide sequence ID" value="NZ_JBHTLK010000301.1"/>
</dbReference>
<keyword evidence="2" id="KW-0805">Transcription regulation</keyword>
<evidence type="ECO:0000256" key="2">
    <source>
        <dbReference type="ARBA" id="ARBA00023015"/>
    </source>
</evidence>
<dbReference type="PANTHER" id="PTHR35807:SF1">
    <property type="entry name" value="TRANSCRIPTIONAL REGULATOR REDD"/>
    <property type="match status" value="1"/>
</dbReference>
<comment type="similarity">
    <text evidence="1">Belongs to the AfsR/DnrI/RedD regulatory family.</text>
</comment>
<dbReference type="InterPro" id="IPR051677">
    <property type="entry name" value="AfsR-DnrI-RedD_regulator"/>
</dbReference>
<evidence type="ECO:0000313" key="8">
    <source>
        <dbReference type="Proteomes" id="UP001597168"/>
    </source>
</evidence>
<dbReference type="Proteomes" id="UP001597168">
    <property type="component" value="Unassembled WGS sequence"/>
</dbReference>
<dbReference type="EMBL" id="JBHTLK010000301">
    <property type="protein sequence ID" value="MFD1151951.1"/>
    <property type="molecule type" value="Genomic_DNA"/>
</dbReference>
<evidence type="ECO:0000313" key="7">
    <source>
        <dbReference type="EMBL" id="MFD1151951.1"/>
    </source>
</evidence>
<keyword evidence="8" id="KW-1185">Reference proteome</keyword>
<dbReference type="CDD" id="cd15831">
    <property type="entry name" value="BTAD"/>
    <property type="match status" value="1"/>
</dbReference>
<dbReference type="Gene3D" id="1.10.10.10">
    <property type="entry name" value="Winged helix-like DNA-binding domain superfamily/Winged helix DNA-binding domain"/>
    <property type="match status" value="1"/>
</dbReference>
<proteinExistence type="inferred from homology"/>
<dbReference type="SUPFAM" id="SSF48452">
    <property type="entry name" value="TPR-like"/>
    <property type="match status" value="1"/>
</dbReference>
<name>A0ABW3R4G6_9PSEU</name>
<feature type="domain" description="OmpR/PhoB-type" evidence="6">
    <location>
        <begin position="1"/>
        <end position="94"/>
    </location>
</feature>
<dbReference type="InterPro" id="IPR036388">
    <property type="entry name" value="WH-like_DNA-bd_sf"/>
</dbReference>
<organism evidence="7 8">
    <name type="scientific">Saccharothrix hoggarensis</name>
    <dbReference type="NCBI Taxonomy" id="913853"/>
    <lineage>
        <taxon>Bacteria</taxon>
        <taxon>Bacillati</taxon>
        <taxon>Actinomycetota</taxon>
        <taxon>Actinomycetes</taxon>
        <taxon>Pseudonocardiales</taxon>
        <taxon>Pseudonocardiaceae</taxon>
        <taxon>Saccharothrix</taxon>
    </lineage>
</organism>
<sequence length="246" mass="27174">MGTGELRIALLGPLDVRVDGEDRTPTAPRLLPLLAVLATRPGRPVQVDALVTELWPEHAPHDVRRTLRTYVHHLRRGLAPARVLTSSCGYALELEPARVDVFAYRSLHQRGVELMARRDHPGAARAFRDALDLWSGPPLSGVRCGPALSAYALHLLDQQRVTRGLRIEAEIAGGLHRELIGTLRSLTEANPLDEGLHGQLIRVLGRCGRRSDAVESYRGLRARLLDELGVEPSDELQSLHRSLLAR</sequence>
<feature type="DNA-binding region" description="OmpR/PhoB-type" evidence="5">
    <location>
        <begin position="1"/>
        <end position="94"/>
    </location>
</feature>
<dbReference type="InterPro" id="IPR001867">
    <property type="entry name" value="OmpR/PhoB-type_DNA-bd"/>
</dbReference>
<dbReference type="InterPro" id="IPR005158">
    <property type="entry name" value="BTAD"/>
</dbReference>
<evidence type="ECO:0000256" key="4">
    <source>
        <dbReference type="ARBA" id="ARBA00023163"/>
    </source>
</evidence>
<protein>
    <submittedName>
        <fullName evidence="7">BTAD domain-containing putative transcriptional regulator</fullName>
    </submittedName>
</protein>
<evidence type="ECO:0000256" key="1">
    <source>
        <dbReference type="ARBA" id="ARBA00005820"/>
    </source>
</evidence>
<evidence type="ECO:0000259" key="6">
    <source>
        <dbReference type="PROSITE" id="PS51755"/>
    </source>
</evidence>
<evidence type="ECO:0000256" key="3">
    <source>
        <dbReference type="ARBA" id="ARBA00023125"/>
    </source>
</evidence>
<dbReference type="Gene3D" id="1.25.40.10">
    <property type="entry name" value="Tetratricopeptide repeat domain"/>
    <property type="match status" value="1"/>
</dbReference>
<evidence type="ECO:0000256" key="5">
    <source>
        <dbReference type="PROSITE-ProRule" id="PRU01091"/>
    </source>
</evidence>
<accession>A0ABW3R4G6</accession>
<dbReference type="SMART" id="SM00862">
    <property type="entry name" value="Trans_reg_C"/>
    <property type="match status" value="1"/>
</dbReference>
<dbReference type="SMART" id="SM01043">
    <property type="entry name" value="BTAD"/>
    <property type="match status" value="1"/>
</dbReference>
<keyword evidence="3 5" id="KW-0238">DNA-binding</keyword>
<dbReference type="Pfam" id="PF00486">
    <property type="entry name" value="Trans_reg_C"/>
    <property type="match status" value="1"/>
</dbReference>
<reference evidence="8" key="1">
    <citation type="journal article" date="2019" name="Int. J. Syst. Evol. Microbiol.">
        <title>The Global Catalogue of Microorganisms (GCM) 10K type strain sequencing project: providing services to taxonomists for standard genome sequencing and annotation.</title>
        <authorList>
            <consortium name="The Broad Institute Genomics Platform"/>
            <consortium name="The Broad Institute Genome Sequencing Center for Infectious Disease"/>
            <person name="Wu L."/>
            <person name="Ma J."/>
        </authorList>
    </citation>
    <scope>NUCLEOTIDE SEQUENCE [LARGE SCALE GENOMIC DNA]</scope>
    <source>
        <strain evidence="8">CCUG 60214</strain>
    </source>
</reference>
<dbReference type="SUPFAM" id="SSF46894">
    <property type="entry name" value="C-terminal effector domain of the bipartite response regulators"/>
    <property type="match status" value="1"/>
</dbReference>
<dbReference type="InterPro" id="IPR016032">
    <property type="entry name" value="Sig_transdc_resp-reg_C-effctor"/>
</dbReference>
<dbReference type="Pfam" id="PF03704">
    <property type="entry name" value="BTAD"/>
    <property type="match status" value="1"/>
</dbReference>
<gene>
    <name evidence="7" type="ORF">ACFQ3T_32840</name>
</gene>
<keyword evidence="4" id="KW-0804">Transcription</keyword>
<dbReference type="InterPro" id="IPR011990">
    <property type="entry name" value="TPR-like_helical_dom_sf"/>
</dbReference>